<proteinExistence type="predicted"/>
<sequence>MELISGALGFSVEITTTRQQTGDYFNSLGAKLEAASNDLEQVVVKVTADVNKSGIQSMILLEYRLMKLRLL</sequence>
<organism evidence="9 10">
    <name type="scientific">Borrelia hermsii</name>
    <dbReference type="NCBI Taxonomy" id="140"/>
    <lineage>
        <taxon>Bacteria</taxon>
        <taxon>Pseudomonadati</taxon>
        <taxon>Spirochaetota</taxon>
        <taxon>Spirochaetia</taxon>
        <taxon>Spirochaetales</taxon>
        <taxon>Borreliaceae</taxon>
        <taxon>Borrelia</taxon>
    </lineage>
</organism>
<geneLocation type="plasmid" evidence="10">
    <name>lp28-3 sequence</name>
</geneLocation>
<keyword evidence="3" id="KW-0732">Signal</keyword>
<keyword evidence="4 8" id="KW-0472">Membrane</keyword>
<comment type="function">
    <text evidence="1 8">The Vlp and Vsp proteins are antigenically distinct proteins, only one vlp or vsp gene is transcriptionally active at any one time. Switching between these genes is a mechanism of host immune response evasion.</text>
</comment>
<comment type="subcellular location">
    <subcellularLocation>
        <location evidence="2 8">Cell outer membrane</location>
        <topology evidence="2 8">Lipid-anchor</topology>
    </subcellularLocation>
</comment>
<accession>A0AAN0X7G5</accession>
<dbReference type="SUPFAM" id="SSF74748">
    <property type="entry name" value="Variable surface antigen VlsE"/>
    <property type="match status" value="1"/>
</dbReference>
<evidence type="ECO:0000256" key="2">
    <source>
        <dbReference type="ARBA" id="ARBA00004459"/>
    </source>
</evidence>
<keyword evidence="6 8" id="KW-0998">Cell outer membrane</keyword>
<dbReference type="InterPro" id="IPR000680">
    <property type="entry name" value="Borrelia_lipo"/>
</dbReference>
<protein>
    <recommendedName>
        <fullName evidence="8">Variable large protein</fullName>
    </recommendedName>
</protein>
<evidence type="ECO:0000256" key="1">
    <source>
        <dbReference type="ARBA" id="ARBA00003932"/>
    </source>
</evidence>
<evidence type="ECO:0000256" key="4">
    <source>
        <dbReference type="ARBA" id="ARBA00023136"/>
    </source>
</evidence>
<dbReference type="GO" id="GO:0009279">
    <property type="term" value="C:cell outer membrane"/>
    <property type="evidence" value="ECO:0007669"/>
    <property type="project" value="UniProtKB-SubCell"/>
</dbReference>
<evidence type="ECO:0000313" key="9">
    <source>
        <dbReference type="EMBL" id="AMR76170.1"/>
    </source>
</evidence>
<name>A0AAN0X7G5_BORHE</name>
<reference evidence="9 10" key="1">
    <citation type="submission" date="2016-03" db="EMBL/GenBank/DDBJ databases">
        <title>Borrelia hermsii Genome sequencing and assembly.</title>
        <authorList>
            <person name="Bontemps-Gallo S."/>
            <person name="Stewart S."/>
        </authorList>
    </citation>
    <scope>NUCLEOTIDE SEQUENCE [LARGE SCALE GENOMIC DNA]</scope>
    <source>
        <strain evidence="9 10">DAH-2E7</strain>
        <plasmid evidence="10">lp28-3 sequence</plasmid>
    </source>
</reference>
<keyword evidence="7 8" id="KW-0449">Lipoprotein</keyword>
<evidence type="ECO:0000256" key="6">
    <source>
        <dbReference type="ARBA" id="ARBA00023237"/>
    </source>
</evidence>
<dbReference type="EMBL" id="CP014815">
    <property type="protein sequence ID" value="AMR76170.1"/>
    <property type="molecule type" value="Genomic_DNA"/>
</dbReference>
<keyword evidence="9" id="KW-0614">Plasmid</keyword>
<evidence type="ECO:0000313" key="10">
    <source>
        <dbReference type="Proteomes" id="UP000075229"/>
    </source>
</evidence>
<dbReference type="Pfam" id="PF00921">
    <property type="entry name" value="Lipoprotein_2"/>
    <property type="match status" value="1"/>
</dbReference>
<dbReference type="Proteomes" id="UP000075229">
    <property type="component" value="Plasmid lp28-3"/>
</dbReference>
<evidence type="ECO:0000256" key="3">
    <source>
        <dbReference type="ARBA" id="ARBA00022729"/>
    </source>
</evidence>
<keyword evidence="5 8" id="KW-0564">Palmitate</keyword>
<evidence type="ECO:0000256" key="8">
    <source>
        <dbReference type="RuleBase" id="RU363105"/>
    </source>
</evidence>
<gene>
    <name evidence="9" type="ORF">A0V01_06165</name>
</gene>
<dbReference type="AlphaFoldDB" id="A0AAN0X7G5"/>
<evidence type="ECO:0000256" key="7">
    <source>
        <dbReference type="ARBA" id="ARBA00023288"/>
    </source>
</evidence>
<evidence type="ECO:0000256" key="5">
    <source>
        <dbReference type="ARBA" id="ARBA00023139"/>
    </source>
</evidence>